<reference evidence="3" key="1">
    <citation type="submission" date="2019-06" db="EMBL/GenBank/DDBJ databases">
        <authorList>
            <consortium name="Wellcome Sanger Institute Data Sharing"/>
        </authorList>
    </citation>
    <scope>NUCLEOTIDE SEQUENCE [LARGE SCALE GENOMIC DNA]</scope>
</reference>
<dbReference type="CTD" id="29901"/>
<feature type="compositionally biased region" description="Basic residues" evidence="1">
    <location>
        <begin position="1"/>
        <end position="15"/>
    </location>
</feature>
<protein>
    <submittedName>
        <fullName evidence="3">SAC3 domain containing 1</fullName>
    </submittedName>
</protein>
<dbReference type="Gene3D" id="1.25.40.990">
    <property type="match status" value="1"/>
</dbReference>
<name>A0A667YNV4_9TELE</name>
<dbReference type="PANTHER" id="PTHR12436">
    <property type="entry name" value="80 KDA MCM3-ASSOCIATED PROTEIN"/>
    <property type="match status" value="1"/>
</dbReference>
<dbReference type="PANTHER" id="PTHR12436:SF38">
    <property type="entry name" value="SAC3 DOMAIN-CONTAINING PROTEIN 1"/>
    <property type="match status" value="1"/>
</dbReference>
<dbReference type="GeneID" id="115357735"/>
<reference evidence="3" key="3">
    <citation type="submission" date="2025-09" db="UniProtKB">
        <authorList>
            <consortium name="Ensembl"/>
        </authorList>
    </citation>
    <scope>IDENTIFICATION</scope>
</reference>
<dbReference type="Ensembl" id="ENSMMDT00005026071.1">
    <property type="protein sequence ID" value="ENSMMDP00005025534.1"/>
    <property type="gene ID" value="ENSMMDG00005012236.1"/>
</dbReference>
<feature type="compositionally biased region" description="Polar residues" evidence="1">
    <location>
        <begin position="27"/>
        <end position="36"/>
    </location>
</feature>
<dbReference type="GO" id="GO:0005819">
    <property type="term" value="C:spindle"/>
    <property type="evidence" value="ECO:0007669"/>
    <property type="project" value="TreeGrafter"/>
</dbReference>
<feature type="domain" description="SAC3/GANP/THP3 conserved" evidence="2">
    <location>
        <begin position="63"/>
        <end position="350"/>
    </location>
</feature>
<dbReference type="RefSeq" id="XP_029905242.1">
    <property type="nucleotide sequence ID" value="XM_030049382.1"/>
</dbReference>
<keyword evidence="4" id="KW-1185">Reference proteome</keyword>
<dbReference type="InterPro" id="IPR005062">
    <property type="entry name" value="SAC3/GANP/THP3_conserved"/>
</dbReference>
<dbReference type="GO" id="GO:0005813">
    <property type="term" value="C:centrosome"/>
    <property type="evidence" value="ECO:0007669"/>
    <property type="project" value="TreeGrafter"/>
</dbReference>
<accession>A0A667YNV4</accession>
<dbReference type="OrthoDB" id="264795at2759"/>
<evidence type="ECO:0000256" key="1">
    <source>
        <dbReference type="SAM" id="MobiDB-lite"/>
    </source>
</evidence>
<sequence>MSNRRTSRRISHSQRRGPPAGREWRKNQGTWRSQGETAMKEAEEEKPGCQEQETVPRGSCQSMCPLRELREREAQKRLHRFEILEGTEKDRRPRADPSRIVKEYSRPAAGKDSTIPTDLRPPAVLLKTVCYLIDDVAASPSLHPWTEVYNFVFDRLRSVKQDMIIQRVSGLESMTILELTVRFLIYASYRLCGEPLRLYDPRINDTHLQESLSWLLDCYATGAGPHPNQEEFQALSLLYNLGSTRAMQHAMELPERLRNSPTVSLALSISRAFLERNPVRLLRLSQKLNFLQSCALHRHLGTCCRDLLLIYSHGHSSRNCRFPLNRLAELLALERSLTAQLCQTYGVEVNQDNQVVFSKTAFTEPEQGKLHCELYHNKVAEKQRDLTVGSVIHGYT</sequence>
<gene>
    <name evidence="3" type="primary">sac3d1</name>
</gene>
<dbReference type="AlphaFoldDB" id="A0A667YNV4"/>
<dbReference type="FunFam" id="1.25.40.990:FF:000016">
    <property type="entry name" value="Si:zfos-452g4.1"/>
    <property type="match status" value="1"/>
</dbReference>
<dbReference type="InterPro" id="IPR045107">
    <property type="entry name" value="SAC3/GANP/THP3"/>
</dbReference>
<evidence type="ECO:0000313" key="4">
    <source>
        <dbReference type="Proteomes" id="UP000472263"/>
    </source>
</evidence>
<dbReference type="GO" id="GO:0051298">
    <property type="term" value="P:centrosome duplication"/>
    <property type="evidence" value="ECO:0007669"/>
    <property type="project" value="TreeGrafter"/>
</dbReference>
<dbReference type="GO" id="GO:0005634">
    <property type="term" value="C:nucleus"/>
    <property type="evidence" value="ECO:0007669"/>
    <property type="project" value="TreeGrafter"/>
</dbReference>
<evidence type="ECO:0000313" key="3">
    <source>
        <dbReference type="Ensembl" id="ENSMMDP00005025534.1"/>
    </source>
</evidence>
<feature type="compositionally biased region" description="Basic and acidic residues" evidence="1">
    <location>
        <begin position="38"/>
        <end position="48"/>
    </location>
</feature>
<dbReference type="InParanoid" id="A0A667YNV4"/>
<reference evidence="3" key="2">
    <citation type="submission" date="2025-08" db="UniProtKB">
        <authorList>
            <consortium name="Ensembl"/>
        </authorList>
    </citation>
    <scope>IDENTIFICATION</scope>
</reference>
<dbReference type="GeneTree" id="ENSGT00940000160988"/>
<organism evidence="3 4">
    <name type="scientific">Myripristis murdjan</name>
    <name type="common">pinecone soldierfish</name>
    <dbReference type="NCBI Taxonomy" id="586833"/>
    <lineage>
        <taxon>Eukaryota</taxon>
        <taxon>Metazoa</taxon>
        <taxon>Chordata</taxon>
        <taxon>Craniata</taxon>
        <taxon>Vertebrata</taxon>
        <taxon>Euteleostomi</taxon>
        <taxon>Actinopterygii</taxon>
        <taxon>Neopterygii</taxon>
        <taxon>Teleostei</taxon>
        <taxon>Neoteleostei</taxon>
        <taxon>Acanthomorphata</taxon>
        <taxon>Holocentriformes</taxon>
        <taxon>Holocentridae</taxon>
        <taxon>Myripristis</taxon>
    </lineage>
</organism>
<evidence type="ECO:0000259" key="2">
    <source>
        <dbReference type="Pfam" id="PF03399"/>
    </source>
</evidence>
<dbReference type="Proteomes" id="UP000472263">
    <property type="component" value="Chromosome 4"/>
</dbReference>
<proteinExistence type="predicted"/>
<dbReference type="Pfam" id="PF03399">
    <property type="entry name" value="SAC3_GANP"/>
    <property type="match status" value="1"/>
</dbReference>
<feature type="region of interest" description="Disordered" evidence="1">
    <location>
        <begin position="1"/>
        <end position="57"/>
    </location>
</feature>
<dbReference type="GO" id="GO:0051225">
    <property type="term" value="P:spindle assembly"/>
    <property type="evidence" value="ECO:0007669"/>
    <property type="project" value="TreeGrafter"/>
</dbReference>